<dbReference type="Gene3D" id="3.40.50.1110">
    <property type="entry name" value="SGNH hydrolase"/>
    <property type="match status" value="1"/>
</dbReference>
<gene>
    <name evidence="3" type="ORF">GCM10022399_13940</name>
</gene>
<feature type="compositionally biased region" description="Basic and acidic residues" evidence="1">
    <location>
        <begin position="1"/>
        <end position="19"/>
    </location>
</feature>
<dbReference type="EMBL" id="BAABDC010000002">
    <property type="protein sequence ID" value="GAA3698703.1"/>
    <property type="molecule type" value="Genomic_DNA"/>
</dbReference>
<dbReference type="RefSeq" id="WP_344943529.1">
    <property type="nucleotide sequence ID" value="NZ_BAABDC010000002.1"/>
</dbReference>
<proteinExistence type="predicted"/>
<dbReference type="InterPro" id="IPR036514">
    <property type="entry name" value="SGNH_hydro_sf"/>
</dbReference>
<accession>A0ABP7D4N7</accession>
<dbReference type="PANTHER" id="PTHR30383:SF5">
    <property type="entry name" value="SGNH HYDROLASE-TYPE ESTERASE DOMAIN-CONTAINING PROTEIN"/>
    <property type="match status" value="1"/>
</dbReference>
<dbReference type="Pfam" id="PF13472">
    <property type="entry name" value="Lipase_GDSL_2"/>
    <property type="match status" value="1"/>
</dbReference>
<dbReference type="Proteomes" id="UP001501468">
    <property type="component" value="Unassembled WGS sequence"/>
</dbReference>
<dbReference type="InterPro" id="IPR051532">
    <property type="entry name" value="Ester_Hydrolysis_Enzymes"/>
</dbReference>
<dbReference type="SUPFAM" id="SSF52266">
    <property type="entry name" value="SGNH hydrolase"/>
    <property type="match status" value="1"/>
</dbReference>
<feature type="domain" description="SGNH hydrolase-type esterase" evidence="2">
    <location>
        <begin position="94"/>
        <end position="264"/>
    </location>
</feature>
<evidence type="ECO:0000259" key="2">
    <source>
        <dbReference type="Pfam" id="PF13472"/>
    </source>
</evidence>
<name>A0ABP7D4N7_9MICO</name>
<organism evidence="3 4">
    <name type="scientific">Terrabacter ginsenosidimutans</name>
    <dbReference type="NCBI Taxonomy" id="490575"/>
    <lineage>
        <taxon>Bacteria</taxon>
        <taxon>Bacillati</taxon>
        <taxon>Actinomycetota</taxon>
        <taxon>Actinomycetes</taxon>
        <taxon>Micrococcales</taxon>
        <taxon>Intrasporangiaceae</taxon>
        <taxon>Terrabacter</taxon>
    </lineage>
</organism>
<reference evidence="4" key="1">
    <citation type="journal article" date="2019" name="Int. J. Syst. Evol. Microbiol.">
        <title>The Global Catalogue of Microorganisms (GCM) 10K type strain sequencing project: providing services to taxonomists for standard genome sequencing and annotation.</title>
        <authorList>
            <consortium name="The Broad Institute Genomics Platform"/>
            <consortium name="The Broad Institute Genome Sequencing Center for Infectious Disease"/>
            <person name="Wu L."/>
            <person name="Ma J."/>
        </authorList>
    </citation>
    <scope>NUCLEOTIDE SEQUENCE [LARGE SCALE GENOMIC DNA]</scope>
    <source>
        <strain evidence="4">JCM 17125</strain>
    </source>
</reference>
<evidence type="ECO:0000313" key="4">
    <source>
        <dbReference type="Proteomes" id="UP001501468"/>
    </source>
</evidence>
<feature type="compositionally biased region" description="Low complexity" evidence="1">
    <location>
        <begin position="43"/>
        <end position="71"/>
    </location>
</feature>
<evidence type="ECO:0000256" key="1">
    <source>
        <dbReference type="SAM" id="MobiDB-lite"/>
    </source>
</evidence>
<dbReference type="InterPro" id="IPR013830">
    <property type="entry name" value="SGNH_hydro"/>
</dbReference>
<feature type="compositionally biased region" description="Polar residues" evidence="1">
    <location>
        <begin position="30"/>
        <end position="39"/>
    </location>
</feature>
<sequence>MSDRSDRGDTAETHPDAPREPYGVGPAYPSSHTRFTTDNPGRYAAAATPEPTAPAAPAASSDAPEPAAPAADPYYAPSAEFTVADGIRDVGMIFVGASMTAGYGDPKGLGWVGRVVARTQHPDIDLTAYNLGVRGNTSADVVARWGAECHPRWKGRSERRLVLSVGTGDVTSGMTMARSRLNLANVLDEATNAGIGVFVVGLTPTLDAEMNRKIEALAEAQADVCSRRGITYVDCYRPLATHDQWMADLAASPDRAHPGQAGYGLIAWLVLHNGWNDWLSLS</sequence>
<comment type="caution">
    <text evidence="3">The sequence shown here is derived from an EMBL/GenBank/DDBJ whole genome shotgun (WGS) entry which is preliminary data.</text>
</comment>
<keyword evidence="4" id="KW-1185">Reference proteome</keyword>
<feature type="region of interest" description="Disordered" evidence="1">
    <location>
        <begin position="1"/>
        <end position="71"/>
    </location>
</feature>
<evidence type="ECO:0000313" key="3">
    <source>
        <dbReference type="EMBL" id="GAA3698703.1"/>
    </source>
</evidence>
<protein>
    <recommendedName>
        <fullName evidence="2">SGNH hydrolase-type esterase domain-containing protein</fullName>
    </recommendedName>
</protein>
<dbReference type="PANTHER" id="PTHR30383">
    <property type="entry name" value="THIOESTERASE 1/PROTEASE 1/LYSOPHOSPHOLIPASE L1"/>
    <property type="match status" value="1"/>
</dbReference>